<dbReference type="Proteomes" id="UP000611215">
    <property type="component" value="Unassembled WGS sequence"/>
</dbReference>
<comment type="caution">
    <text evidence="1">The sequence shown here is derived from an EMBL/GenBank/DDBJ whole genome shotgun (WGS) entry which is preliminary data.</text>
</comment>
<dbReference type="PANTHER" id="PTHR41260">
    <property type="entry name" value="PROTEIN ECSC"/>
    <property type="match status" value="1"/>
</dbReference>
<name>A0ABS0EFA9_9FLAO</name>
<dbReference type="InterPro" id="IPR024787">
    <property type="entry name" value="EcsC"/>
</dbReference>
<sequence>MNITTNTITSDDKEALKQAKYSMHNLGWAIRNVNKIGSTVETGVSYVPEKVLVKVQKITESVLLKIIKANLLTIKKNQSFKKPSKNTYKSIVTGTGALSGFFGASTGLGTAIFASEVTITTKFIMRTIMDIARSEGEDIYSLEGQMACLQVFALGGDSVDDDGMEMSYYTTRMALNSALNNVSSAGIKMGLESLVKGASVLGSNAVSNFLSKIAARLSLLISEKFLAQAVTVAGAIGGGGLNYVFVDHFQNMATAHFTIRRLERKYGEAAVKLAYEAIKTNIKR</sequence>
<dbReference type="PANTHER" id="PTHR41260:SF1">
    <property type="entry name" value="PROTEIN ECSC"/>
    <property type="match status" value="1"/>
</dbReference>
<evidence type="ECO:0000313" key="1">
    <source>
        <dbReference type="EMBL" id="MBF8149137.1"/>
    </source>
</evidence>
<accession>A0ABS0EFA9</accession>
<proteinExistence type="predicted"/>
<protein>
    <submittedName>
        <fullName evidence="1">EcsC family protein</fullName>
    </submittedName>
</protein>
<organism evidence="1 2">
    <name type="scientific">Winogradskyella marina</name>
    <dbReference type="NCBI Taxonomy" id="2785530"/>
    <lineage>
        <taxon>Bacteria</taxon>
        <taxon>Pseudomonadati</taxon>
        <taxon>Bacteroidota</taxon>
        <taxon>Flavobacteriia</taxon>
        <taxon>Flavobacteriales</taxon>
        <taxon>Flavobacteriaceae</taxon>
        <taxon>Winogradskyella</taxon>
    </lineage>
</organism>
<reference evidence="1 2" key="1">
    <citation type="submission" date="2020-11" db="EMBL/GenBank/DDBJ databases">
        <title>Winogradskyella marina sp. nov., isolated from marine sediment.</title>
        <authorList>
            <person name="Bo J."/>
            <person name="Wang S."/>
            <person name="Song X."/>
            <person name="Du Z."/>
        </authorList>
    </citation>
    <scope>NUCLEOTIDE SEQUENCE [LARGE SCALE GENOMIC DNA]</scope>
    <source>
        <strain evidence="1 2">F6397</strain>
    </source>
</reference>
<evidence type="ECO:0000313" key="2">
    <source>
        <dbReference type="Proteomes" id="UP000611215"/>
    </source>
</evidence>
<keyword evidence="2" id="KW-1185">Reference proteome</keyword>
<gene>
    <name evidence="1" type="ORF">ITJ86_04470</name>
</gene>
<dbReference type="RefSeq" id="WP_195870409.1">
    <property type="nucleotide sequence ID" value="NZ_JADOET010000002.1"/>
</dbReference>
<dbReference type="Pfam" id="PF12787">
    <property type="entry name" value="EcsC"/>
    <property type="match status" value="1"/>
</dbReference>
<dbReference type="EMBL" id="JADOET010000002">
    <property type="protein sequence ID" value="MBF8149137.1"/>
    <property type="molecule type" value="Genomic_DNA"/>
</dbReference>